<evidence type="ECO:0000313" key="2">
    <source>
        <dbReference type="EMBL" id="TDZ34002.1"/>
    </source>
</evidence>
<organism evidence="2 3">
    <name type="scientific">Colletotrichum spinosum</name>
    <dbReference type="NCBI Taxonomy" id="1347390"/>
    <lineage>
        <taxon>Eukaryota</taxon>
        <taxon>Fungi</taxon>
        <taxon>Dikarya</taxon>
        <taxon>Ascomycota</taxon>
        <taxon>Pezizomycotina</taxon>
        <taxon>Sordariomycetes</taxon>
        <taxon>Hypocreomycetidae</taxon>
        <taxon>Glomerellales</taxon>
        <taxon>Glomerellaceae</taxon>
        <taxon>Colletotrichum</taxon>
        <taxon>Colletotrichum orbiculare species complex</taxon>
    </lineage>
</organism>
<proteinExistence type="predicted"/>
<feature type="region of interest" description="Disordered" evidence="1">
    <location>
        <begin position="1"/>
        <end position="117"/>
    </location>
</feature>
<accession>A0A4R8Q6E0</accession>
<feature type="compositionally biased region" description="Polar residues" evidence="1">
    <location>
        <begin position="20"/>
        <end position="39"/>
    </location>
</feature>
<evidence type="ECO:0000313" key="3">
    <source>
        <dbReference type="Proteomes" id="UP000295083"/>
    </source>
</evidence>
<dbReference type="EMBL" id="QAPG01000057">
    <property type="protein sequence ID" value="TDZ34002.1"/>
    <property type="molecule type" value="Genomic_DNA"/>
</dbReference>
<gene>
    <name evidence="2" type="ORF">C8035_v000561</name>
</gene>
<protein>
    <submittedName>
        <fullName evidence="2">Uncharacterized protein</fullName>
    </submittedName>
</protein>
<reference evidence="2 3" key="1">
    <citation type="submission" date="2018-11" db="EMBL/GenBank/DDBJ databases">
        <title>Genome sequence and assembly of Colletotrichum spinosum.</title>
        <authorList>
            <person name="Gan P."/>
            <person name="Shirasu K."/>
        </authorList>
    </citation>
    <scope>NUCLEOTIDE SEQUENCE [LARGE SCALE GENOMIC DNA]</scope>
    <source>
        <strain evidence="2 3">CBS 515.97</strain>
    </source>
</reference>
<name>A0A4R8Q6E0_9PEZI</name>
<evidence type="ECO:0000256" key="1">
    <source>
        <dbReference type="SAM" id="MobiDB-lite"/>
    </source>
</evidence>
<dbReference type="Proteomes" id="UP000295083">
    <property type="component" value="Unassembled WGS sequence"/>
</dbReference>
<sequence length="163" mass="18414">MDHNLMHERYPKHNRDPLQSPDSQSPKANVLSTPSTQLRSEYCYAPSQPVSSQEGSSFPETRSTPPSSVPSGAPRAEKRGKRTNVSQNHASATIPEHEEETLEQQTRQADADSKESYELISPIQQEFEADPAHSFWKWSVVKENWYHKDGTTGAVLWAPRQLD</sequence>
<dbReference type="AlphaFoldDB" id="A0A4R8Q6E0"/>
<comment type="caution">
    <text evidence="2">The sequence shown here is derived from an EMBL/GenBank/DDBJ whole genome shotgun (WGS) entry which is preliminary data.</text>
</comment>
<feature type="compositionally biased region" description="Polar residues" evidence="1">
    <location>
        <begin position="48"/>
        <end position="70"/>
    </location>
</feature>
<keyword evidence="3" id="KW-1185">Reference proteome</keyword>
<feature type="compositionally biased region" description="Basic and acidic residues" evidence="1">
    <location>
        <begin position="1"/>
        <end position="16"/>
    </location>
</feature>